<feature type="transmembrane region" description="Helical" evidence="7">
    <location>
        <begin position="79"/>
        <end position="100"/>
    </location>
</feature>
<dbReference type="InterPro" id="IPR020846">
    <property type="entry name" value="MFS_dom"/>
</dbReference>
<feature type="domain" description="Major facilitator superfamily (MFS) profile" evidence="8">
    <location>
        <begin position="43"/>
        <end position="478"/>
    </location>
</feature>
<keyword evidence="5 7" id="KW-0472">Membrane</keyword>
<proteinExistence type="predicted"/>
<evidence type="ECO:0000256" key="2">
    <source>
        <dbReference type="ARBA" id="ARBA00022475"/>
    </source>
</evidence>
<organism evidence="9 10">
    <name type="scientific">Citricoccus nitrophenolicus</name>
    <dbReference type="NCBI Taxonomy" id="863575"/>
    <lineage>
        <taxon>Bacteria</taxon>
        <taxon>Bacillati</taxon>
        <taxon>Actinomycetota</taxon>
        <taxon>Actinomycetes</taxon>
        <taxon>Micrococcales</taxon>
        <taxon>Micrococcaceae</taxon>
        <taxon>Citricoccus</taxon>
    </lineage>
</organism>
<gene>
    <name evidence="9" type="ORF">ABDK96_13760</name>
</gene>
<evidence type="ECO:0000259" key="8">
    <source>
        <dbReference type="PROSITE" id="PS50850"/>
    </source>
</evidence>
<keyword evidence="2" id="KW-1003">Cell membrane</keyword>
<evidence type="ECO:0000313" key="9">
    <source>
        <dbReference type="EMBL" id="MEO9248747.1"/>
    </source>
</evidence>
<feature type="region of interest" description="Disordered" evidence="6">
    <location>
        <begin position="481"/>
        <end position="532"/>
    </location>
</feature>
<dbReference type="Gene3D" id="1.20.1250.20">
    <property type="entry name" value="MFS general substrate transporter like domains"/>
    <property type="match status" value="1"/>
</dbReference>
<dbReference type="PANTHER" id="PTHR23513:SF6">
    <property type="entry name" value="MAJOR FACILITATOR SUPERFAMILY ASSOCIATED DOMAIN-CONTAINING PROTEIN"/>
    <property type="match status" value="1"/>
</dbReference>
<dbReference type="PROSITE" id="PS50850">
    <property type="entry name" value="MFS"/>
    <property type="match status" value="1"/>
</dbReference>
<feature type="transmembrane region" description="Helical" evidence="7">
    <location>
        <begin position="300"/>
        <end position="323"/>
    </location>
</feature>
<keyword evidence="10" id="KW-1185">Reference proteome</keyword>
<reference evidence="9 10" key="1">
    <citation type="submission" date="2024-05" db="EMBL/GenBank/DDBJ databases">
        <authorList>
            <person name="Yi C."/>
        </authorList>
    </citation>
    <scope>NUCLEOTIDE SEQUENCE [LARGE SCALE GENOMIC DNA]</scope>
    <source>
        <strain evidence="9 10">XS13</strain>
    </source>
</reference>
<feature type="transmembrane region" description="Helical" evidence="7">
    <location>
        <begin position="390"/>
        <end position="412"/>
    </location>
</feature>
<comment type="subcellular location">
    <subcellularLocation>
        <location evidence="1">Cell membrane</location>
        <topology evidence="1">Multi-pass membrane protein</topology>
    </subcellularLocation>
</comment>
<feature type="compositionally biased region" description="Low complexity" evidence="6">
    <location>
        <begin position="231"/>
        <end position="241"/>
    </location>
</feature>
<evidence type="ECO:0000313" key="10">
    <source>
        <dbReference type="Proteomes" id="UP001484097"/>
    </source>
</evidence>
<evidence type="ECO:0000256" key="5">
    <source>
        <dbReference type="ARBA" id="ARBA00023136"/>
    </source>
</evidence>
<feature type="compositionally biased region" description="Polar residues" evidence="6">
    <location>
        <begin position="242"/>
        <end position="264"/>
    </location>
</feature>
<dbReference type="InterPro" id="IPR011701">
    <property type="entry name" value="MFS"/>
</dbReference>
<dbReference type="EMBL" id="JBDXMX010000006">
    <property type="protein sequence ID" value="MEO9248747.1"/>
    <property type="molecule type" value="Genomic_DNA"/>
</dbReference>
<feature type="compositionally biased region" description="Pro residues" evidence="6">
    <location>
        <begin position="16"/>
        <end position="34"/>
    </location>
</feature>
<feature type="transmembrane region" description="Helical" evidence="7">
    <location>
        <begin position="52"/>
        <end position="73"/>
    </location>
</feature>
<dbReference type="Proteomes" id="UP001484097">
    <property type="component" value="Unassembled WGS sequence"/>
</dbReference>
<keyword evidence="4 7" id="KW-1133">Transmembrane helix</keyword>
<evidence type="ECO:0000256" key="6">
    <source>
        <dbReference type="SAM" id="MobiDB-lite"/>
    </source>
</evidence>
<dbReference type="RefSeq" id="WP_347921448.1">
    <property type="nucleotide sequence ID" value="NZ_JBDXMX010000006.1"/>
</dbReference>
<dbReference type="Pfam" id="PF07690">
    <property type="entry name" value="MFS_1"/>
    <property type="match status" value="1"/>
</dbReference>
<dbReference type="CDD" id="cd06173">
    <property type="entry name" value="MFS_MefA_like"/>
    <property type="match status" value="1"/>
</dbReference>
<dbReference type="SUPFAM" id="SSF103473">
    <property type="entry name" value="MFS general substrate transporter"/>
    <property type="match status" value="1"/>
</dbReference>
<keyword evidence="3 7" id="KW-0812">Transmembrane</keyword>
<comment type="caution">
    <text evidence="9">The sequence shown here is derived from an EMBL/GenBank/DDBJ whole genome shotgun (WGS) entry which is preliminary data.</text>
</comment>
<name>A0ABV0IKS6_9MICC</name>
<feature type="transmembrane region" description="Helical" evidence="7">
    <location>
        <begin position="366"/>
        <end position="384"/>
    </location>
</feature>
<evidence type="ECO:0000256" key="4">
    <source>
        <dbReference type="ARBA" id="ARBA00022989"/>
    </source>
</evidence>
<protein>
    <submittedName>
        <fullName evidence="9">MFS transporter</fullName>
    </submittedName>
</protein>
<feature type="transmembrane region" description="Helical" evidence="7">
    <location>
        <begin position="335"/>
        <end position="354"/>
    </location>
</feature>
<feature type="transmembrane region" description="Helical" evidence="7">
    <location>
        <begin position="452"/>
        <end position="472"/>
    </location>
</feature>
<sequence>MLRTTPETIPHSAGPLPAPPPAPAPEPSPVPSLAPPQERLGHPFHMHLSSVALSNLVDGMVLVGVPLLAVSLTRSPQEIAWLSTLFWLPWLLFGLASGVLVDRLDRRAVRLAATTGRVVLLGAVAVLAATGYLSLALLVVAMGLYGLTQVLVDLSARAIVPQLVPASRLAAANGRTMAAERVFDDFIGRPLGGLLVVAGAGWLFGAAAAVGVTVVLLLALGLTGPFRPGDALPGAAAGPEGSTESGQETEPSGTAAQPSGTQAESAKAPAGVVPAEPAGAWREVRQGLGFLVGHRVLRPVAIMASAANLAMAAYLSVFILWVVGPGSAVGLTADQYPPTMVVMAAGAILATVVIEPLKNRLPEVPLMLTGWMAQVPLLVLPVLWPRLDVLLAAWFLSGFCNMTGNVLAMTLMQQLTPNHLLGRVNGATSTLAFGLMPLGALAGGFVGERLGLPVVFLGAAAVLGLAVLYAMLAIPGRGAGTTGPDAGHAPRPVPSPPWVRTPLTAGRDLRPTDPSVQRVLRAGALGGGPGLR</sequence>
<feature type="region of interest" description="Disordered" evidence="6">
    <location>
        <begin position="1"/>
        <end position="36"/>
    </location>
</feature>
<dbReference type="InterPro" id="IPR036259">
    <property type="entry name" value="MFS_trans_sf"/>
</dbReference>
<evidence type="ECO:0000256" key="7">
    <source>
        <dbReference type="SAM" id="Phobius"/>
    </source>
</evidence>
<accession>A0ABV0IKS6</accession>
<feature type="transmembrane region" description="Helical" evidence="7">
    <location>
        <begin position="424"/>
        <end position="446"/>
    </location>
</feature>
<feature type="region of interest" description="Disordered" evidence="6">
    <location>
        <begin position="231"/>
        <end position="269"/>
    </location>
</feature>
<evidence type="ECO:0000256" key="3">
    <source>
        <dbReference type="ARBA" id="ARBA00022692"/>
    </source>
</evidence>
<feature type="transmembrane region" description="Helical" evidence="7">
    <location>
        <begin position="120"/>
        <end position="145"/>
    </location>
</feature>
<dbReference type="PANTHER" id="PTHR23513">
    <property type="entry name" value="INTEGRAL MEMBRANE EFFLUX PROTEIN-RELATED"/>
    <property type="match status" value="1"/>
</dbReference>
<evidence type="ECO:0000256" key="1">
    <source>
        <dbReference type="ARBA" id="ARBA00004651"/>
    </source>
</evidence>
<feature type="transmembrane region" description="Helical" evidence="7">
    <location>
        <begin position="194"/>
        <end position="220"/>
    </location>
</feature>